<dbReference type="NCBIfam" id="TIGR01439">
    <property type="entry name" value="lp_hng_hel_AbrB"/>
    <property type="match status" value="1"/>
</dbReference>
<dbReference type="SUPFAM" id="SSF89447">
    <property type="entry name" value="AbrB/MazE/MraZ-like"/>
    <property type="match status" value="1"/>
</dbReference>
<evidence type="ECO:0000313" key="4">
    <source>
        <dbReference type="Proteomes" id="UP000659630"/>
    </source>
</evidence>
<evidence type="ECO:0000259" key="2">
    <source>
        <dbReference type="PROSITE" id="PS51740"/>
    </source>
</evidence>
<dbReference type="InterPro" id="IPR052731">
    <property type="entry name" value="B_subtilis_Trans_State_Reg"/>
</dbReference>
<dbReference type="EMBL" id="JACONZ010000005">
    <property type="protein sequence ID" value="MBC5582452.1"/>
    <property type="molecule type" value="Genomic_DNA"/>
</dbReference>
<comment type="caution">
    <text evidence="3">The sequence shown here is derived from an EMBL/GenBank/DDBJ whole genome shotgun (WGS) entry which is preliminary data.</text>
</comment>
<dbReference type="InterPro" id="IPR029016">
    <property type="entry name" value="GAF-like_dom_sf"/>
</dbReference>
<dbReference type="Proteomes" id="UP000659630">
    <property type="component" value="Unassembled WGS sequence"/>
</dbReference>
<dbReference type="SUPFAM" id="SSF55781">
    <property type="entry name" value="GAF domain-like"/>
    <property type="match status" value="1"/>
</dbReference>
<evidence type="ECO:0000313" key="3">
    <source>
        <dbReference type="EMBL" id="MBC5582452.1"/>
    </source>
</evidence>
<dbReference type="Pfam" id="PF04014">
    <property type="entry name" value="MazE_antitoxin"/>
    <property type="match status" value="1"/>
</dbReference>
<proteinExistence type="predicted"/>
<evidence type="ECO:0000256" key="1">
    <source>
        <dbReference type="PROSITE-ProRule" id="PRU01076"/>
    </source>
</evidence>
<gene>
    <name evidence="3" type="ORF">H8S23_13140</name>
</gene>
<dbReference type="SMART" id="SM00966">
    <property type="entry name" value="SpoVT_AbrB"/>
    <property type="match status" value="1"/>
</dbReference>
<dbReference type="PROSITE" id="PS51740">
    <property type="entry name" value="SPOVT_ABRB"/>
    <property type="match status" value="1"/>
</dbReference>
<dbReference type="Pfam" id="PF15714">
    <property type="entry name" value="SpoVT_C"/>
    <property type="match status" value="1"/>
</dbReference>
<dbReference type="PANTHER" id="PTHR36432:SF1">
    <property type="entry name" value="STAGE V SPORULATION PROTEIN T"/>
    <property type="match status" value="1"/>
</dbReference>
<reference evidence="3" key="1">
    <citation type="submission" date="2020-08" db="EMBL/GenBank/DDBJ databases">
        <title>Genome public.</title>
        <authorList>
            <person name="Liu C."/>
            <person name="Sun Q."/>
        </authorList>
    </citation>
    <scope>NUCLEOTIDE SEQUENCE</scope>
    <source>
        <strain evidence="3">BX8</strain>
    </source>
</reference>
<keyword evidence="4" id="KW-1185">Reference proteome</keyword>
<dbReference type="PANTHER" id="PTHR36432">
    <property type="match status" value="1"/>
</dbReference>
<protein>
    <submittedName>
        <fullName evidence="3">AbrB/MazE/SpoVT family DNA-binding domain-containing protein</fullName>
    </submittedName>
</protein>
<dbReference type="AlphaFoldDB" id="A0A923RES6"/>
<name>A0A923RES6_9FIRM</name>
<dbReference type="Gene3D" id="3.30.450.40">
    <property type="match status" value="1"/>
</dbReference>
<accession>A0A923RES6</accession>
<dbReference type="Gene3D" id="2.10.260.10">
    <property type="match status" value="1"/>
</dbReference>
<feature type="domain" description="SpoVT-AbrB" evidence="2">
    <location>
        <begin position="5"/>
        <end position="51"/>
    </location>
</feature>
<dbReference type="InterPro" id="IPR037914">
    <property type="entry name" value="SpoVT-AbrB_sf"/>
</dbReference>
<dbReference type="RefSeq" id="WP_186888812.1">
    <property type="nucleotide sequence ID" value="NZ_JACONZ010000005.1"/>
</dbReference>
<dbReference type="GO" id="GO:0003677">
    <property type="term" value="F:DNA binding"/>
    <property type="evidence" value="ECO:0007669"/>
    <property type="project" value="UniProtKB-UniRule"/>
</dbReference>
<organism evidence="3 4">
    <name type="scientific">Anaerofilum hominis</name>
    <dbReference type="NCBI Taxonomy" id="2763016"/>
    <lineage>
        <taxon>Bacteria</taxon>
        <taxon>Bacillati</taxon>
        <taxon>Bacillota</taxon>
        <taxon>Clostridia</taxon>
        <taxon>Eubacteriales</taxon>
        <taxon>Oscillospiraceae</taxon>
        <taxon>Anaerofilum</taxon>
    </lineage>
</organism>
<keyword evidence="1 3" id="KW-0238">DNA-binding</keyword>
<dbReference type="InterPro" id="IPR007159">
    <property type="entry name" value="SpoVT-AbrB_dom"/>
</dbReference>
<sequence length="179" mass="19212">MKATGIVRRIDDLGRVVIPKEIRRTLHIRVGEPLEIYVSGDGEVIFRKYSPLGELSNFAVQYAEVLARATGAAVLVSDRDHVITVSGASKKEFVDQRISPAYEQAMENRRVLSSVDAEPILPFAGAPMAATVLAPILAQGDVIGSVSLLGDGQAAQQPGETEIKLVTVAAAFLGRQMEE</sequence>